<feature type="transmembrane region" description="Helical" evidence="6">
    <location>
        <begin position="41"/>
        <end position="62"/>
    </location>
</feature>
<dbReference type="Proteomes" id="UP000031980">
    <property type="component" value="Unassembled WGS sequence"/>
</dbReference>
<organism evidence="7 10">
    <name type="scientific">Sanguibacteroides justesenii</name>
    <dbReference type="NCBI Taxonomy" id="1547597"/>
    <lineage>
        <taxon>Bacteria</taxon>
        <taxon>Pseudomonadati</taxon>
        <taxon>Bacteroidota</taxon>
        <taxon>Bacteroidia</taxon>
        <taxon>Bacteroidales</taxon>
        <taxon>Porphyromonadaceae</taxon>
        <taxon>Sanguibacteroides</taxon>
    </lineage>
</organism>
<keyword evidence="3 6" id="KW-0812">Transmembrane</keyword>
<dbReference type="Proteomes" id="UP000031937">
    <property type="component" value="Unassembled WGS sequence"/>
</dbReference>
<feature type="transmembrane region" description="Helical" evidence="6">
    <location>
        <begin position="190"/>
        <end position="210"/>
    </location>
</feature>
<dbReference type="EMBL" id="JPIU01000025">
    <property type="protein sequence ID" value="KIO46755.1"/>
    <property type="molecule type" value="Genomic_DNA"/>
</dbReference>
<comment type="subcellular location">
    <subcellularLocation>
        <location evidence="1">Cell membrane</location>
        <topology evidence="1">Multi-pass membrane protein</topology>
    </subcellularLocation>
</comment>
<dbReference type="OrthoDB" id="7874789at2"/>
<keyword evidence="5 6" id="KW-0472">Membrane</keyword>
<evidence type="ECO:0000256" key="1">
    <source>
        <dbReference type="ARBA" id="ARBA00004651"/>
    </source>
</evidence>
<keyword evidence="2" id="KW-1003">Cell membrane</keyword>
<proteinExistence type="predicted"/>
<dbReference type="EMBL" id="JPIT01000008">
    <property type="protein sequence ID" value="KIO46857.1"/>
    <property type="molecule type" value="Genomic_DNA"/>
</dbReference>
<keyword evidence="10" id="KW-1185">Reference proteome</keyword>
<gene>
    <name evidence="7" type="ORF">BA92_02530</name>
    <name evidence="8" type="ORF">IE90_02220</name>
</gene>
<sequence>MYDIIYLFKGMLVGLMVSIPLGPMGVLIIQKTLHKGALSGFIAGMGAASADFFYASVAAFGLGYVISTVQTHELLLQIIGGIFLIVIGLKIYFDNPIRQIKQKRNGRVSKKGLLGDYISLFFLTVSNPITIVVFMAVFAGMSVFGESASVLGELLVVVGVLLGGGVWWYTLSTLVNIFRKKFRLRVLVTINRVSGLIIAILGALVILAAFQPFKSMLPM</sequence>
<dbReference type="PANTHER" id="PTHR30086:SF20">
    <property type="entry name" value="ARGININE EXPORTER PROTEIN ARGO-RELATED"/>
    <property type="match status" value="1"/>
</dbReference>
<feature type="transmembrane region" description="Helical" evidence="6">
    <location>
        <begin position="6"/>
        <end position="29"/>
    </location>
</feature>
<dbReference type="InterPro" id="IPR001123">
    <property type="entry name" value="LeuE-type"/>
</dbReference>
<keyword evidence="4 6" id="KW-1133">Transmembrane helix</keyword>
<evidence type="ECO:0000313" key="8">
    <source>
        <dbReference type="EMBL" id="KIO46857.1"/>
    </source>
</evidence>
<dbReference type="GO" id="GO:0015171">
    <property type="term" value="F:amino acid transmembrane transporter activity"/>
    <property type="evidence" value="ECO:0007669"/>
    <property type="project" value="TreeGrafter"/>
</dbReference>
<evidence type="ECO:0000256" key="4">
    <source>
        <dbReference type="ARBA" id="ARBA00022989"/>
    </source>
</evidence>
<evidence type="ECO:0000313" key="10">
    <source>
        <dbReference type="Proteomes" id="UP000031980"/>
    </source>
</evidence>
<feature type="transmembrane region" description="Helical" evidence="6">
    <location>
        <begin position="74"/>
        <end position="93"/>
    </location>
</feature>
<evidence type="ECO:0000256" key="6">
    <source>
        <dbReference type="SAM" id="Phobius"/>
    </source>
</evidence>
<protein>
    <submittedName>
        <fullName evidence="7">Lysine transporter LysE</fullName>
    </submittedName>
</protein>
<comment type="caution">
    <text evidence="7">The sequence shown here is derived from an EMBL/GenBank/DDBJ whole genome shotgun (WGS) entry which is preliminary data.</text>
</comment>
<dbReference type="PANTHER" id="PTHR30086">
    <property type="entry name" value="ARGININE EXPORTER PROTEIN ARGO"/>
    <property type="match status" value="1"/>
</dbReference>
<evidence type="ECO:0000313" key="7">
    <source>
        <dbReference type="EMBL" id="KIO46755.1"/>
    </source>
</evidence>
<evidence type="ECO:0000256" key="5">
    <source>
        <dbReference type="ARBA" id="ARBA00023136"/>
    </source>
</evidence>
<dbReference type="AlphaFoldDB" id="A0A0C3R8J4"/>
<dbReference type="Pfam" id="PF01810">
    <property type="entry name" value="LysE"/>
    <property type="match status" value="1"/>
</dbReference>
<name>A0A0C3R8J4_9PORP</name>
<dbReference type="GO" id="GO:0005886">
    <property type="term" value="C:plasma membrane"/>
    <property type="evidence" value="ECO:0007669"/>
    <property type="project" value="UniProtKB-SubCell"/>
</dbReference>
<reference evidence="7 10" key="1">
    <citation type="submission" date="2014-07" db="EMBL/GenBank/DDBJ databases">
        <title>Porphyromonadaceae bacterium OUH 308042 = ATCC BAA-2681 = DSM 28342 draft genome.</title>
        <authorList>
            <person name="Sydenham T.V."/>
            <person name="Hasman H."/>
            <person name="Justensen U.S."/>
        </authorList>
    </citation>
    <scope>NUCLEOTIDE SEQUENCE [LARGE SCALE GENOMIC DNA]</scope>
    <source>
        <strain evidence="7 10">OUH 308042</strain>
    </source>
</reference>
<dbReference type="RefSeq" id="WP_041502277.1">
    <property type="nucleotide sequence ID" value="NZ_JPIT01000008.1"/>
</dbReference>
<feature type="transmembrane region" description="Helical" evidence="6">
    <location>
        <begin position="114"/>
        <end position="142"/>
    </location>
</feature>
<evidence type="ECO:0000256" key="2">
    <source>
        <dbReference type="ARBA" id="ARBA00022475"/>
    </source>
</evidence>
<accession>A0A0C3R8J4</accession>
<evidence type="ECO:0000256" key="3">
    <source>
        <dbReference type="ARBA" id="ARBA00022692"/>
    </source>
</evidence>
<feature type="transmembrane region" description="Helical" evidence="6">
    <location>
        <begin position="154"/>
        <end position="178"/>
    </location>
</feature>
<reference evidence="8 9" key="2">
    <citation type="submission" date="2014-07" db="EMBL/GenBank/DDBJ databases">
        <title>Porphyromonadaceae bacterium OUH 334697 = ATCC BAA-2682 = DSM 28341 draft genome.</title>
        <authorList>
            <person name="Sydenham T.V."/>
            <person name="Hasman H."/>
            <person name="Justesen U.S."/>
        </authorList>
    </citation>
    <scope>NUCLEOTIDE SEQUENCE [LARGE SCALE GENOMIC DNA]</scope>
    <source>
        <strain evidence="8 9">OUH 334697</strain>
    </source>
</reference>
<evidence type="ECO:0000313" key="9">
    <source>
        <dbReference type="Proteomes" id="UP000031937"/>
    </source>
</evidence>